<dbReference type="SUPFAM" id="SSF101898">
    <property type="entry name" value="NHL repeat"/>
    <property type="match status" value="1"/>
</dbReference>
<dbReference type="SUPFAM" id="SSF48452">
    <property type="entry name" value="TPR-like"/>
    <property type="match status" value="1"/>
</dbReference>
<dbReference type="AlphaFoldDB" id="A0AB34ILG4"/>
<sequence length="586" mass="63046">MSSAAAFFQPKAADPLDKIKAHAQANGGSFGRPDAEYGQQISRETAEVRERRERYDERVKSSPDEKRAEAEAAAAKAEAEAAAAEGAMAEEAEREQRAREEGARLDAELGALGSSEEKADLLRRHAAVRYKEGKFDEAVGAYSRALALHPSALVYANRAASRIALKEYEGALADAERALAMDASSAKAYSRKGAALHGMSRWRESIAAYEQALALEPTLKEARGGLYDVRKRRGAAGGDWHTVVLGTTPLAPDEVLNTPEKMADGTTKYPRKEQYLTGPTHLSLMPSRLGLCVCDSAMNQVKLFGKDGSVIRTFNPLTSCNEKPMTQPFQKPTAAACDGRSCFLCDEAQKKVIKMNLHDTRALSDRKGGEKAVSTYSPPLHENRPFLPLAIGQPRGLTLVDTSRVGGKVPPTSLYVVDSANARVMALDPVDLELIWVVVGSPLEGQSGSADGQLLRPEGIAACGGLFAVADTGNCRVALFQLDGKFERHVGGAGSEATRFVEGPSLVALDASRLYVVEADQPRVQVFSLSDGEPLRLFLPAYSSPTRGMCVGDGFLYISIVSEHHGPRVIALDVEEAYRNDALALT</sequence>
<feature type="compositionally biased region" description="Low complexity" evidence="5">
    <location>
        <begin position="71"/>
        <end position="87"/>
    </location>
</feature>
<dbReference type="InterPro" id="IPR001258">
    <property type="entry name" value="NHL_repeat"/>
</dbReference>
<proteinExistence type="predicted"/>
<dbReference type="InterPro" id="IPR011042">
    <property type="entry name" value="6-blade_b-propeller_TolB-like"/>
</dbReference>
<keyword evidence="7" id="KW-1185">Reference proteome</keyword>
<dbReference type="PANTHER" id="PTHR45831:SF2">
    <property type="entry name" value="LD24721P"/>
    <property type="match status" value="1"/>
</dbReference>
<protein>
    <submittedName>
        <fullName evidence="6">Uncharacterized protein</fullName>
    </submittedName>
</protein>
<dbReference type="Proteomes" id="UP001515480">
    <property type="component" value="Unassembled WGS sequence"/>
</dbReference>
<evidence type="ECO:0000256" key="3">
    <source>
        <dbReference type="PROSITE-ProRule" id="PRU00339"/>
    </source>
</evidence>
<accession>A0AB34ILG4</accession>
<name>A0AB34ILG4_PRYPA</name>
<gene>
    <name evidence="6" type="ORF">AB1Y20_011292</name>
</gene>
<evidence type="ECO:0000256" key="2">
    <source>
        <dbReference type="ARBA" id="ARBA00022803"/>
    </source>
</evidence>
<evidence type="ECO:0000313" key="6">
    <source>
        <dbReference type="EMBL" id="KAL1503236.1"/>
    </source>
</evidence>
<dbReference type="PROSITE" id="PS51125">
    <property type="entry name" value="NHL"/>
    <property type="match status" value="1"/>
</dbReference>
<dbReference type="GO" id="GO:0060090">
    <property type="term" value="F:molecular adaptor activity"/>
    <property type="evidence" value="ECO:0007669"/>
    <property type="project" value="TreeGrafter"/>
</dbReference>
<evidence type="ECO:0000313" key="7">
    <source>
        <dbReference type="Proteomes" id="UP001515480"/>
    </source>
</evidence>
<dbReference type="InterPro" id="IPR011990">
    <property type="entry name" value="TPR-like_helical_dom_sf"/>
</dbReference>
<dbReference type="InterPro" id="IPR019734">
    <property type="entry name" value="TPR_rpt"/>
</dbReference>
<feature type="compositionally biased region" description="Basic and acidic residues" evidence="5">
    <location>
        <begin position="44"/>
        <end position="70"/>
    </location>
</feature>
<dbReference type="SMART" id="SM00028">
    <property type="entry name" value="TPR"/>
    <property type="match status" value="3"/>
</dbReference>
<dbReference type="GO" id="GO:0072380">
    <property type="term" value="C:TRC complex"/>
    <property type="evidence" value="ECO:0007669"/>
    <property type="project" value="TreeGrafter"/>
</dbReference>
<feature type="repeat" description="NHL" evidence="4">
    <location>
        <begin position="445"/>
        <end position="483"/>
    </location>
</feature>
<dbReference type="GO" id="GO:0006620">
    <property type="term" value="P:post-translational protein targeting to endoplasmic reticulum membrane"/>
    <property type="evidence" value="ECO:0007669"/>
    <property type="project" value="TreeGrafter"/>
</dbReference>
<keyword evidence="2 3" id="KW-0802">TPR repeat</keyword>
<comment type="caution">
    <text evidence="6">The sequence shown here is derived from an EMBL/GenBank/DDBJ whole genome shotgun (WGS) entry which is preliminary data.</text>
</comment>
<evidence type="ECO:0000256" key="5">
    <source>
        <dbReference type="SAM" id="MobiDB-lite"/>
    </source>
</evidence>
<evidence type="ECO:0000256" key="4">
    <source>
        <dbReference type="PROSITE-ProRule" id="PRU00504"/>
    </source>
</evidence>
<dbReference type="Gene3D" id="1.25.40.10">
    <property type="entry name" value="Tetratricopeptide repeat domain"/>
    <property type="match status" value="1"/>
</dbReference>
<organism evidence="6 7">
    <name type="scientific">Prymnesium parvum</name>
    <name type="common">Toxic golden alga</name>
    <dbReference type="NCBI Taxonomy" id="97485"/>
    <lineage>
        <taxon>Eukaryota</taxon>
        <taxon>Haptista</taxon>
        <taxon>Haptophyta</taxon>
        <taxon>Prymnesiophyceae</taxon>
        <taxon>Prymnesiales</taxon>
        <taxon>Prymnesiaceae</taxon>
        <taxon>Prymnesium</taxon>
    </lineage>
</organism>
<feature type="repeat" description="TPR" evidence="3">
    <location>
        <begin position="186"/>
        <end position="219"/>
    </location>
</feature>
<dbReference type="GO" id="GO:0016020">
    <property type="term" value="C:membrane"/>
    <property type="evidence" value="ECO:0007669"/>
    <property type="project" value="TreeGrafter"/>
</dbReference>
<feature type="region of interest" description="Disordered" evidence="5">
    <location>
        <begin position="1"/>
        <end position="102"/>
    </location>
</feature>
<dbReference type="Gene3D" id="2.120.10.30">
    <property type="entry name" value="TolB, C-terminal domain"/>
    <property type="match status" value="1"/>
</dbReference>
<dbReference type="InterPro" id="IPR047150">
    <property type="entry name" value="SGT"/>
</dbReference>
<dbReference type="PROSITE" id="PS50005">
    <property type="entry name" value="TPR"/>
    <property type="match status" value="2"/>
</dbReference>
<evidence type="ECO:0000256" key="1">
    <source>
        <dbReference type="ARBA" id="ARBA00022737"/>
    </source>
</evidence>
<feature type="repeat" description="TPR" evidence="3">
    <location>
        <begin position="119"/>
        <end position="152"/>
    </location>
</feature>
<dbReference type="PANTHER" id="PTHR45831">
    <property type="entry name" value="LD24721P"/>
    <property type="match status" value="1"/>
</dbReference>
<reference evidence="6 7" key="1">
    <citation type="journal article" date="2024" name="Science">
        <title>Giant polyketide synthase enzymes in the biosynthesis of giant marine polyether toxins.</title>
        <authorList>
            <person name="Fallon T.R."/>
            <person name="Shende V.V."/>
            <person name="Wierzbicki I.H."/>
            <person name="Pendleton A.L."/>
            <person name="Watervoot N.F."/>
            <person name="Auber R.P."/>
            <person name="Gonzalez D.J."/>
            <person name="Wisecaver J.H."/>
            <person name="Moore B.S."/>
        </authorList>
    </citation>
    <scope>NUCLEOTIDE SEQUENCE [LARGE SCALE GENOMIC DNA]</scope>
    <source>
        <strain evidence="6 7">12B1</strain>
    </source>
</reference>
<keyword evidence="1" id="KW-0677">Repeat</keyword>
<dbReference type="EMBL" id="JBGBPQ010000022">
    <property type="protein sequence ID" value="KAL1503236.1"/>
    <property type="molecule type" value="Genomic_DNA"/>
</dbReference>